<dbReference type="HAMAP" id="MF_00122">
    <property type="entry name" value="GatC"/>
    <property type="match status" value="1"/>
</dbReference>
<keyword evidence="1" id="KW-0648">Protein biosynthesis</keyword>
<evidence type="ECO:0000313" key="2">
    <source>
        <dbReference type="EMBL" id="GAA4647789.1"/>
    </source>
</evidence>
<dbReference type="EMBL" id="BAABFL010000003">
    <property type="protein sequence ID" value="GAA4647789.1"/>
    <property type="molecule type" value="Genomic_DNA"/>
</dbReference>
<dbReference type="SUPFAM" id="SSF141000">
    <property type="entry name" value="Glu-tRNAGln amidotransferase C subunit"/>
    <property type="match status" value="1"/>
</dbReference>
<proteinExistence type="inferred from homology"/>
<dbReference type="Pfam" id="PF02686">
    <property type="entry name" value="GatC"/>
    <property type="match status" value="1"/>
</dbReference>
<gene>
    <name evidence="1 2" type="primary">gatC</name>
    <name evidence="2" type="ORF">GCM10023116_00510</name>
</gene>
<keyword evidence="1" id="KW-0436">Ligase</keyword>
<accession>A0ABP8UXF7</accession>
<keyword evidence="1" id="KW-0067">ATP-binding</keyword>
<comment type="caution">
    <text evidence="2">The sequence shown here is derived from an EMBL/GenBank/DDBJ whole genome shotgun (WGS) entry which is preliminary data.</text>
</comment>
<protein>
    <recommendedName>
        <fullName evidence="1">Aspartyl/glutamyl-tRNA(Asn/Gln) amidotransferase subunit C</fullName>
        <shortName evidence="1">Asp/Glu-ADT subunit C</shortName>
        <ecNumber evidence="1">6.3.5.-</ecNumber>
    </recommendedName>
</protein>
<comment type="catalytic activity">
    <reaction evidence="1">
        <text>L-aspartyl-tRNA(Asn) + L-glutamine + ATP + H2O = L-asparaginyl-tRNA(Asn) + L-glutamate + ADP + phosphate + 2 H(+)</text>
        <dbReference type="Rhea" id="RHEA:14513"/>
        <dbReference type="Rhea" id="RHEA-COMP:9674"/>
        <dbReference type="Rhea" id="RHEA-COMP:9677"/>
        <dbReference type="ChEBI" id="CHEBI:15377"/>
        <dbReference type="ChEBI" id="CHEBI:15378"/>
        <dbReference type="ChEBI" id="CHEBI:29985"/>
        <dbReference type="ChEBI" id="CHEBI:30616"/>
        <dbReference type="ChEBI" id="CHEBI:43474"/>
        <dbReference type="ChEBI" id="CHEBI:58359"/>
        <dbReference type="ChEBI" id="CHEBI:78515"/>
        <dbReference type="ChEBI" id="CHEBI:78516"/>
        <dbReference type="ChEBI" id="CHEBI:456216"/>
    </reaction>
</comment>
<dbReference type="InterPro" id="IPR036113">
    <property type="entry name" value="Asp/Glu-ADT_sf_sub_c"/>
</dbReference>
<evidence type="ECO:0000256" key="1">
    <source>
        <dbReference type="HAMAP-Rule" id="MF_00122"/>
    </source>
</evidence>
<sequence>MAIDRSTISSVAHLARLSISETEAQKTTDNIVNILELINRMQAVDTDGVEPMAHPLDAVQRLRPDVVTETNQREHLQENAPATEDGLFLVPRVIE</sequence>
<dbReference type="RefSeq" id="WP_345192639.1">
    <property type="nucleotide sequence ID" value="NZ_BAABFL010000003.1"/>
</dbReference>
<dbReference type="PANTHER" id="PTHR15004:SF0">
    <property type="entry name" value="GLUTAMYL-TRNA(GLN) AMIDOTRANSFERASE SUBUNIT C, MITOCHONDRIAL"/>
    <property type="match status" value="1"/>
</dbReference>
<comment type="similarity">
    <text evidence="1">Belongs to the GatC family.</text>
</comment>
<dbReference type="EC" id="6.3.5.-" evidence="1"/>
<keyword evidence="1" id="KW-0547">Nucleotide-binding</keyword>
<comment type="catalytic activity">
    <reaction evidence="1">
        <text>L-glutamyl-tRNA(Gln) + L-glutamine + ATP + H2O = L-glutaminyl-tRNA(Gln) + L-glutamate + ADP + phosphate + H(+)</text>
        <dbReference type="Rhea" id="RHEA:17521"/>
        <dbReference type="Rhea" id="RHEA-COMP:9681"/>
        <dbReference type="Rhea" id="RHEA-COMP:9684"/>
        <dbReference type="ChEBI" id="CHEBI:15377"/>
        <dbReference type="ChEBI" id="CHEBI:15378"/>
        <dbReference type="ChEBI" id="CHEBI:29985"/>
        <dbReference type="ChEBI" id="CHEBI:30616"/>
        <dbReference type="ChEBI" id="CHEBI:43474"/>
        <dbReference type="ChEBI" id="CHEBI:58359"/>
        <dbReference type="ChEBI" id="CHEBI:78520"/>
        <dbReference type="ChEBI" id="CHEBI:78521"/>
        <dbReference type="ChEBI" id="CHEBI:456216"/>
    </reaction>
</comment>
<dbReference type="Gene3D" id="1.10.20.60">
    <property type="entry name" value="Glu-tRNAGln amidotransferase C subunit, N-terminal domain"/>
    <property type="match status" value="1"/>
</dbReference>
<organism evidence="2 3">
    <name type="scientific">Kistimonas scapharcae</name>
    <dbReference type="NCBI Taxonomy" id="1036133"/>
    <lineage>
        <taxon>Bacteria</taxon>
        <taxon>Pseudomonadati</taxon>
        <taxon>Pseudomonadota</taxon>
        <taxon>Gammaproteobacteria</taxon>
        <taxon>Oceanospirillales</taxon>
        <taxon>Endozoicomonadaceae</taxon>
        <taxon>Kistimonas</taxon>
    </lineage>
</organism>
<comment type="function">
    <text evidence="1">Allows the formation of correctly charged Asn-tRNA(Asn) or Gln-tRNA(Gln) through the transamidation of misacylated Asp-tRNA(Asn) or Glu-tRNA(Gln) in organisms which lack either or both of asparaginyl-tRNA or glutaminyl-tRNA synthetases. The reaction takes place in the presence of glutamine and ATP through an activated phospho-Asp-tRNA(Asn) or phospho-Glu-tRNA(Gln).</text>
</comment>
<dbReference type="NCBIfam" id="TIGR00135">
    <property type="entry name" value="gatC"/>
    <property type="match status" value="1"/>
</dbReference>
<keyword evidence="3" id="KW-1185">Reference proteome</keyword>
<dbReference type="PANTHER" id="PTHR15004">
    <property type="entry name" value="GLUTAMYL-TRNA(GLN) AMIDOTRANSFERASE SUBUNIT C, MITOCHONDRIAL"/>
    <property type="match status" value="1"/>
</dbReference>
<name>A0ABP8UXF7_9GAMM</name>
<reference evidence="3" key="1">
    <citation type="journal article" date="2019" name="Int. J. Syst. Evol. Microbiol.">
        <title>The Global Catalogue of Microorganisms (GCM) 10K type strain sequencing project: providing services to taxonomists for standard genome sequencing and annotation.</title>
        <authorList>
            <consortium name="The Broad Institute Genomics Platform"/>
            <consortium name="The Broad Institute Genome Sequencing Center for Infectious Disease"/>
            <person name="Wu L."/>
            <person name="Ma J."/>
        </authorList>
    </citation>
    <scope>NUCLEOTIDE SEQUENCE [LARGE SCALE GENOMIC DNA]</scope>
    <source>
        <strain evidence="3">JCM 17805</strain>
    </source>
</reference>
<comment type="subunit">
    <text evidence="1">Heterotrimer of A, B and C subunits.</text>
</comment>
<dbReference type="Proteomes" id="UP001500604">
    <property type="component" value="Unassembled WGS sequence"/>
</dbReference>
<evidence type="ECO:0000313" key="3">
    <source>
        <dbReference type="Proteomes" id="UP001500604"/>
    </source>
</evidence>
<dbReference type="InterPro" id="IPR003837">
    <property type="entry name" value="GatC"/>
</dbReference>